<accession>A0A1M7J090</accession>
<evidence type="ECO:0000313" key="1">
    <source>
        <dbReference type="EMBL" id="SHM46490.1"/>
    </source>
</evidence>
<gene>
    <name evidence="1" type="ORF">SAMN05216593_10139</name>
</gene>
<dbReference type="STRING" id="1190415.SAMN05216593_10139"/>
<dbReference type="OrthoDB" id="7031593at2"/>
<organism evidence="1 2">
    <name type="scientific">Pseudomonas asturiensis</name>
    <dbReference type="NCBI Taxonomy" id="1190415"/>
    <lineage>
        <taxon>Bacteria</taxon>
        <taxon>Pseudomonadati</taxon>
        <taxon>Pseudomonadota</taxon>
        <taxon>Gammaproteobacteria</taxon>
        <taxon>Pseudomonadales</taxon>
        <taxon>Pseudomonadaceae</taxon>
        <taxon>Pseudomonas</taxon>
    </lineage>
</organism>
<evidence type="ECO:0000313" key="2">
    <source>
        <dbReference type="Proteomes" id="UP000183983"/>
    </source>
</evidence>
<sequence length="69" mass="7640">MATGWLGWPPSEAWTIPVPEILMAWDAKVEFLRNTNPFGASEKPKTKEAIGRDIRIGFRAAALSRKDAA</sequence>
<protein>
    <submittedName>
        <fullName evidence="1">Uncharacterized protein</fullName>
    </submittedName>
</protein>
<dbReference type="Proteomes" id="UP000183983">
    <property type="component" value="Unassembled WGS sequence"/>
</dbReference>
<name>A0A1M7J090_9PSED</name>
<proteinExistence type="predicted"/>
<reference evidence="1 2" key="1">
    <citation type="submission" date="2016-11" db="EMBL/GenBank/DDBJ databases">
        <authorList>
            <person name="Jaros S."/>
            <person name="Januszkiewicz K."/>
            <person name="Wedrychowicz H."/>
        </authorList>
    </citation>
    <scope>NUCLEOTIDE SEQUENCE [LARGE SCALE GENOMIC DNA]</scope>
    <source>
        <strain evidence="1 2">LMG 26898</strain>
    </source>
</reference>
<dbReference type="RefSeq" id="WP_073161727.1">
    <property type="nucleotide sequence ID" value="NZ_FRDA01000001.1"/>
</dbReference>
<dbReference type="EMBL" id="FRDA01000001">
    <property type="protein sequence ID" value="SHM46490.1"/>
    <property type="molecule type" value="Genomic_DNA"/>
</dbReference>
<dbReference type="AlphaFoldDB" id="A0A1M7J090"/>